<name>A0A1M5V037_9BURK</name>
<accession>A0A1M5V037</accession>
<dbReference type="Gene3D" id="3.30.70.1290">
    <property type="entry name" value="Transposase IS200-like"/>
    <property type="match status" value="1"/>
</dbReference>
<keyword evidence="2" id="KW-1185">Reference proteome</keyword>
<dbReference type="GO" id="GO:0003677">
    <property type="term" value="F:DNA binding"/>
    <property type="evidence" value="ECO:0007669"/>
    <property type="project" value="InterPro"/>
</dbReference>
<evidence type="ECO:0000313" key="1">
    <source>
        <dbReference type="EMBL" id="SHH68601.1"/>
    </source>
</evidence>
<sequence>MARLPRLYAPQIPQLVLAEFARPLAAVSDPTPQAELDQLLAWLQQDARGHKVALHGWLLLNDRIILLATPPDAQSLSKLIQALGRRMAAQMRRGRVFAGRYRSALVEPGHWMLPALIWLESLPVQMHYVDKPENWPWSSAAGHAGVDTRSDALVTDHIDYWQDGNTPFARQARYRERMAHGLSATQNRRIEQALFGQWALGEPAFLARIEARASRRVAPTPRGRPRKAAG</sequence>
<dbReference type="GO" id="GO:0004803">
    <property type="term" value="F:transposase activity"/>
    <property type="evidence" value="ECO:0007669"/>
    <property type="project" value="InterPro"/>
</dbReference>
<dbReference type="EMBL" id="FQXE01000004">
    <property type="protein sequence ID" value="SHH68601.1"/>
    <property type="molecule type" value="Genomic_DNA"/>
</dbReference>
<evidence type="ECO:0000313" key="2">
    <source>
        <dbReference type="Proteomes" id="UP000184226"/>
    </source>
</evidence>
<dbReference type="Proteomes" id="UP000184226">
    <property type="component" value="Unassembled WGS sequence"/>
</dbReference>
<dbReference type="GO" id="GO:0006313">
    <property type="term" value="P:DNA transposition"/>
    <property type="evidence" value="ECO:0007669"/>
    <property type="project" value="InterPro"/>
</dbReference>
<dbReference type="SUPFAM" id="SSF143422">
    <property type="entry name" value="Transposase IS200-like"/>
    <property type="match status" value="1"/>
</dbReference>
<protein>
    <submittedName>
        <fullName evidence="1">Putative transposase</fullName>
    </submittedName>
</protein>
<dbReference type="InterPro" id="IPR036515">
    <property type="entry name" value="Transposase_17_sf"/>
</dbReference>
<gene>
    <name evidence="1" type="ORF">SAMN04488135_104180</name>
</gene>
<dbReference type="STRING" id="658167.SAMN04488135_104180"/>
<reference evidence="1 2" key="1">
    <citation type="submission" date="2016-11" db="EMBL/GenBank/DDBJ databases">
        <authorList>
            <person name="Jaros S."/>
            <person name="Januszkiewicz K."/>
            <person name="Wedrychowicz H."/>
        </authorList>
    </citation>
    <scope>NUCLEOTIDE SEQUENCE [LARGE SCALE GENOMIC DNA]</scope>
    <source>
        <strain evidence="1 2">CGMCC 1.10190</strain>
    </source>
</reference>
<dbReference type="AlphaFoldDB" id="A0A1M5V037"/>
<dbReference type="OrthoDB" id="9814067at2"/>
<proteinExistence type="predicted"/>
<organism evidence="1 2">
    <name type="scientific">Pollutimonas bauzanensis</name>
    <dbReference type="NCBI Taxonomy" id="658167"/>
    <lineage>
        <taxon>Bacteria</taxon>
        <taxon>Pseudomonadati</taxon>
        <taxon>Pseudomonadota</taxon>
        <taxon>Betaproteobacteria</taxon>
        <taxon>Burkholderiales</taxon>
        <taxon>Alcaligenaceae</taxon>
        <taxon>Pollutimonas</taxon>
    </lineage>
</organism>
<dbReference type="RefSeq" id="WP_073102856.1">
    <property type="nucleotide sequence ID" value="NZ_FQXE01000004.1"/>
</dbReference>